<reference evidence="2" key="1">
    <citation type="submission" date="2014-09" db="EMBL/GenBank/DDBJ databases">
        <authorList>
            <person name="Sharma Rahul"/>
            <person name="Thines Marco"/>
        </authorList>
    </citation>
    <scope>NUCLEOTIDE SEQUENCE [LARGE SCALE GENOMIC DNA]</scope>
</reference>
<accession>A0A0N7L6W9</accession>
<dbReference type="SUPFAM" id="SSF49265">
    <property type="entry name" value="Fibronectin type III"/>
    <property type="match status" value="1"/>
</dbReference>
<sequence length="178" mass="19622">MTQELKKLRERRDSDTRWLYDQESMHVDRHGVQMGSQNGATHCPSAVNHILVSERTNCGVVIIDANTTPVPYEYIIKGLTPGNTHYTRVAAYNAIGYGPRRGTDPRSLSVPFEPPSAPRSPFNMLAPPLPNSEEEHQVVQQAVTGSLFGAPVMQLVRSTGTITGGYFTLSFGDDSDLY</sequence>
<dbReference type="InterPro" id="IPR036116">
    <property type="entry name" value="FN3_sf"/>
</dbReference>
<organism evidence="1 2">
    <name type="scientific">Plasmopara halstedii</name>
    <name type="common">Downy mildew of sunflower</name>
    <dbReference type="NCBI Taxonomy" id="4781"/>
    <lineage>
        <taxon>Eukaryota</taxon>
        <taxon>Sar</taxon>
        <taxon>Stramenopiles</taxon>
        <taxon>Oomycota</taxon>
        <taxon>Peronosporomycetes</taxon>
        <taxon>Peronosporales</taxon>
        <taxon>Peronosporaceae</taxon>
        <taxon>Plasmopara</taxon>
    </lineage>
</organism>
<evidence type="ECO:0000313" key="2">
    <source>
        <dbReference type="Proteomes" id="UP000054928"/>
    </source>
</evidence>
<keyword evidence="2" id="KW-1185">Reference proteome</keyword>
<evidence type="ECO:0000313" key="1">
    <source>
        <dbReference type="EMBL" id="CEG45443.1"/>
    </source>
</evidence>
<dbReference type="RefSeq" id="XP_024581812.1">
    <property type="nucleotide sequence ID" value="XM_024716188.1"/>
</dbReference>
<dbReference type="Gene3D" id="2.60.40.10">
    <property type="entry name" value="Immunoglobulins"/>
    <property type="match status" value="1"/>
</dbReference>
<dbReference type="Proteomes" id="UP000054928">
    <property type="component" value="Unassembled WGS sequence"/>
</dbReference>
<dbReference type="EMBL" id="CCYD01001572">
    <property type="protein sequence ID" value="CEG45443.1"/>
    <property type="molecule type" value="Genomic_DNA"/>
</dbReference>
<protein>
    <submittedName>
        <fullName evidence="1">Immunoglobulin-like fold</fullName>
    </submittedName>
</protein>
<dbReference type="InterPro" id="IPR013783">
    <property type="entry name" value="Ig-like_fold"/>
</dbReference>
<dbReference type="AlphaFoldDB" id="A0A0N7L6W9"/>
<dbReference type="GeneID" id="36396792"/>
<proteinExistence type="predicted"/>
<name>A0A0N7L6W9_PLAHL</name>